<sequence>MSEAATAAVVRAPATARNLLDGMFFIGVLNLLCVCGGCETAARQTATEWTGSGGRHQIVRVFELFAADWTASTVLDRMDSAPS</sequence>
<proteinExistence type="predicted"/>
<dbReference type="Proteomes" id="UP000193411">
    <property type="component" value="Unassembled WGS sequence"/>
</dbReference>
<protein>
    <submittedName>
        <fullName evidence="1">Uncharacterized protein</fullName>
    </submittedName>
</protein>
<reference evidence="1 2" key="1">
    <citation type="submission" date="2016-07" db="EMBL/GenBank/DDBJ databases">
        <title>Pervasive Adenine N6-methylation of Active Genes in Fungi.</title>
        <authorList>
            <consortium name="DOE Joint Genome Institute"/>
            <person name="Mondo S.J."/>
            <person name="Dannebaum R.O."/>
            <person name="Kuo R.C."/>
            <person name="Labutti K."/>
            <person name="Haridas S."/>
            <person name="Kuo A."/>
            <person name="Salamov A."/>
            <person name="Ahrendt S.R."/>
            <person name="Lipzen A."/>
            <person name="Sullivan W."/>
            <person name="Andreopoulos W.B."/>
            <person name="Clum A."/>
            <person name="Lindquist E."/>
            <person name="Daum C."/>
            <person name="Ramamoorthy G.K."/>
            <person name="Gryganskyi A."/>
            <person name="Culley D."/>
            <person name="Magnuson J.K."/>
            <person name="James T.Y."/>
            <person name="O'Malley M.A."/>
            <person name="Stajich J.E."/>
            <person name="Spatafora J.W."/>
            <person name="Visel A."/>
            <person name="Grigoriev I.V."/>
        </authorList>
    </citation>
    <scope>NUCLEOTIDE SEQUENCE [LARGE SCALE GENOMIC DNA]</scope>
    <source>
        <strain evidence="1 2">PL171</strain>
    </source>
</reference>
<gene>
    <name evidence="1" type="ORF">BCR44DRAFT_1426209</name>
</gene>
<dbReference type="EMBL" id="MCFL01000004">
    <property type="protein sequence ID" value="ORZ40078.1"/>
    <property type="molecule type" value="Genomic_DNA"/>
</dbReference>
<keyword evidence="2" id="KW-1185">Reference proteome</keyword>
<evidence type="ECO:0000313" key="1">
    <source>
        <dbReference type="EMBL" id="ORZ40078.1"/>
    </source>
</evidence>
<organism evidence="1 2">
    <name type="scientific">Catenaria anguillulae PL171</name>
    <dbReference type="NCBI Taxonomy" id="765915"/>
    <lineage>
        <taxon>Eukaryota</taxon>
        <taxon>Fungi</taxon>
        <taxon>Fungi incertae sedis</taxon>
        <taxon>Blastocladiomycota</taxon>
        <taxon>Blastocladiomycetes</taxon>
        <taxon>Blastocladiales</taxon>
        <taxon>Catenariaceae</taxon>
        <taxon>Catenaria</taxon>
    </lineage>
</organism>
<name>A0A1Y2HZQ5_9FUNG</name>
<comment type="caution">
    <text evidence="1">The sequence shown here is derived from an EMBL/GenBank/DDBJ whole genome shotgun (WGS) entry which is preliminary data.</text>
</comment>
<evidence type="ECO:0000313" key="2">
    <source>
        <dbReference type="Proteomes" id="UP000193411"/>
    </source>
</evidence>
<dbReference type="AlphaFoldDB" id="A0A1Y2HZQ5"/>
<accession>A0A1Y2HZQ5</accession>